<dbReference type="KEGG" id="str:Sterm_2146"/>
<reference evidence="2" key="1">
    <citation type="submission" date="2009-09" db="EMBL/GenBank/DDBJ databases">
        <title>The complete chromosome of Sebaldella termitidis ATCC 33386.</title>
        <authorList>
            <consortium name="US DOE Joint Genome Institute (JGI-PGF)"/>
            <person name="Lucas S."/>
            <person name="Copeland A."/>
            <person name="Lapidus A."/>
            <person name="Glavina del Rio T."/>
            <person name="Dalin E."/>
            <person name="Tice H."/>
            <person name="Bruce D."/>
            <person name="Goodwin L."/>
            <person name="Pitluck S."/>
            <person name="Kyrpides N."/>
            <person name="Mavromatis K."/>
            <person name="Ivanova N."/>
            <person name="Mikhailova N."/>
            <person name="Sims D."/>
            <person name="Meincke L."/>
            <person name="Brettin T."/>
            <person name="Detter J.C."/>
            <person name="Han C."/>
            <person name="Larimer F."/>
            <person name="Land M."/>
            <person name="Hauser L."/>
            <person name="Markowitz V."/>
            <person name="Cheng J.F."/>
            <person name="Hugenholtz P."/>
            <person name="Woyke T."/>
            <person name="Wu D."/>
            <person name="Eisen J.A."/>
        </authorList>
    </citation>
    <scope>NUCLEOTIDE SEQUENCE [LARGE SCALE GENOMIC DNA]</scope>
    <source>
        <strain evidence="2">ATCC 33386 / NCTC 11300</strain>
    </source>
</reference>
<name>D1AK84_SEBTE</name>
<accession>D1AK84</accession>
<proteinExistence type="predicted"/>
<reference evidence="1 2" key="2">
    <citation type="journal article" date="2010" name="Stand. Genomic Sci.">
        <title>Complete genome sequence of Sebaldella termitidis type strain (NCTC 11300).</title>
        <authorList>
            <person name="Harmon-Smith M."/>
            <person name="Celia L."/>
            <person name="Chertkov O."/>
            <person name="Lapidus A."/>
            <person name="Copeland A."/>
            <person name="Glavina Del Rio T."/>
            <person name="Nolan M."/>
            <person name="Lucas S."/>
            <person name="Tice H."/>
            <person name="Cheng J.F."/>
            <person name="Han C."/>
            <person name="Detter J.C."/>
            <person name="Bruce D."/>
            <person name="Goodwin L."/>
            <person name="Pitluck S."/>
            <person name="Pati A."/>
            <person name="Liolios K."/>
            <person name="Ivanova N."/>
            <person name="Mavromatis K."/>
            <person name="Mikhailova N."/>
            <person name="Chen A."/>
            <person name="Palaniappan K."/>
            <person name="Land M."/>
            <person name="Hauser L."/>
            <person name="Chang Y.J."/>
            <person name="Jeffries C.D."/>
            <person name="Brettin T."/>
            <person name="Goker M."/>
            <person name="Beck B."/>
            <person name="Bristow J."/>
            <person name="Eisen J.A."/>
            <person name="Markowitz V."/>
            <person name="Hugenholtz P."/>
            <person name="Kyrpides N.C."/>
            <person name="Klenk H.P."/>
            <person name="Chen F."/>
        </authorList>
    </citation>
    <scope>NUCLEOTIDE SEQUENCE [LARGE SCALE GENOMIC DNA]</scope>
    <source>
        <strain evidence="2">ATCC 33386 / NCTC 11300</strain>
    </source>
</reference>
<dbReference type="HOGENOM" id="CLU_3066094_0_0_0"/>
<evidence type="ECO:0000313" key="1">
    <source>
        <dbReference type="EMBL" id="ACZ09000.1"/>
    </source>
</evidence>
<sequence length="53" mass="6122">MSKDGLFSLYLINKLLEEGLICIASEEDDLKTEKFYLELGIIIQDILENFKLV</sequence>
<keyword evidence="2" id="KW-1185">Reference proteome</keyword>
<dbReference type="AlphaFoldDB" id="D1AK84"/>
<protein>
    <submittedName>
        <fullName evidence="1">Uncharacterized protein</fullName>
    </submittedName>
</protein>
<dbReference type="Proteomes" id="UP000000845">
    <property type="component" value="Chromosome"/>
</dbReference>
<dbReference type="EMBL" id="CP001739">
    <property type="protein sequence ID" value="ACZ09000.1"/>
    <property type="molecule type" value="Genomic_DNA"/>
</dbReference>
<organism evidence="1 2">
    <name type="scientific">Sebaldella termitidis (strain ATCC 33386 / NCTC 11300)</name>
    <dbReference type="NCBI Taxonomy" id="526218"/>
    <lineage>
        <taxon>Bacteria</taxon>
        <taxon>Fusobacteriati</taxon>
        <taxon>Fusobacteriota</taxon>
        <taxon>Fusobacteriia</taxon>
        <taxon>Fusobacteriales</taxon>
        <taxon>Leptotrichiaceae</taxon>
        <taxon>Sebaldella</taxon>
    </lineage>
</organism>
<dbReference type="RefSeq" id="WP_012861594.1">
    <property type="nucleotide sequence ID" value="NC_013517.1"/>
</dbReference>
<evidence type="ECO:0000313" key="2">
    <source>
        <dbReference type="Proteomes" id="UP000000845"/>
    </source>
</evidence>
<gene>
    <name evidence="1" type="ordered locus">Sterm_2146</name>
</gene>